<dbReference type="EMBL" id="CP045894">
    <property type="protein sequence ID" value="QQP55293.1"/>
    <property type="molecule type" value="Genomic_DNA"/>
</dbReference>
<evidence type="ECO:0000313" key="2">
    <source>
        <dbReference type="Proteomes" id="UP000595437"/>
    </source>
</evidence>
<accession>A0A7T8QU92</accession>
<name>A0A7T8QU92_CALRO</name>
<evidence type="ECO:0000313" key="1">
    <source>
        <dbReference type="EMBL" id="QQP55293.1"/>
    </source>
</evidence>
<protein>
    <recommendedName>
        <fullName evidence="3">ISXO2-like transposase domain-containing protein</fullName>
    </recommendedName>
</protein>
<gene>
    <name evidence="1" type="ORF">FKW44_008435</name>
</gene>
<proteinExistence type="predicted"/>
<dbReference type="PANTHER" id="PTHR47163">
    <property type="entry name" value="DDE_TNP_IS1595 DOMAIN-CONTAINING PROTEIN"/>
    <property type="match status" value="1"/>
</dbReference>
<dbReference type="PANTHER" id="PTHR47163:SF2">
    <property type="entry name" value="SI:DKEY-17M8.2"/>
    <property type="match status" value="1"/>
</dbReference>
<reference evidence="2" key="1">
    <citation type="submission" date="2021-01" db="EMBL/GenBank/DDBJ databases">
        <title>Caligus Genome Assembly.</title>
        <authorList>
            <person name="Gallardo-Escarate C."/>
        </authorList>
    </citation>
    <scope>NUCLEOTIDE SEQUENCE [LARGE SCALE GENOMIC DNA]</scope>
</reference>
<evidence type="ECO:0008006" key="3">
    <source>
        <dbReference type="Google" id="ProtNLM"/>
    </source>
</evidence>
<keyword evidence="2" id="KW-1185">Reference proteome</keyword>
<sequence>MEPVYPRYLHEVTNHSRNFVDSRTGAHTNNVECLWKNAKRRFKEMTGVQDSTLRSHSDDFFGR</sequence>
<dbReference type="OrthoDB" id="6379547at2759"/>
<organism evidence="1 2">
    <name type="scientific">Caligus rogercresseyi</name>
    <name type="common">Sea louse</name>
    <dbReference type="NCBI Taxonomy" id="217165"/>
    <lineage>
        <taxon>Eukaryota</taxon>
        <taxon>Metazoa</taxon>
        <taxon>Ecdysozoa</taxon>
        <taxon>Arthropoda</taxon>
        <taxon>Crustacea</taxon>
        <taxon>Multicrustacea</taxon>
        <taxon>Hexanauplia</taxon>
        <taxon>Copepoda</taxon>
        <taxon>Siphonostomatoida</taxon>
        <taxon>Caligidae</taxon>
        <taxon>Caligus</taxon>
    </lineage>
</organism>
<dbReference type="InterPro" id="IPR053164">
    <property type="entry name" value="IS1016-like_transposase"/>
</dbReference>
<dbReference type="AlphaFoldDB" id="A0A7T8QU92"/>
<dbReference type="Proteomes" id="UP000595437">
    <property type="component" value="Chromosome 5"/>
</dbReference>